<gene>
    <name evidence="5" type="ORF">FHX40_4848</name>
</gene>
<keyword evidence="2" id="KW-0547">Nucleotide-binding</keyword>
<dbReference type="GO" id="GO:0016887">
    <property type="term" value="F:ATP hydrolysis activity"/>
    <property type="evidence" value="ECO:0007669"/>
    <property type="project" value="InterPro"/>
</dbReference>
<protein>
    <submittedName>
        <fullName evidence="5">ABC-2 type transport system ATP-binding protein</fullName>
    </submittedName>
</protein>
<evidence type="ECO:0000313" key="6">
    <source>
        <dbReference type="Proteomes" id="UP000319213"/>
    </source>
</evidence>
<name>A0A543IQ42_9ACTN</name>
<keyword evidence="3 5" id="KW-0067">ATP-binding</keyword>
<dbReference type="GO" id="GO:0005524">
    <property type="term" value="F:ATP binding"/>
    <property type="evidence" value="ECO:0007669"/>
    <property type="project" value="UniProtKB-KW"/>
</dbReference>
<evidence type="ECO:0000256" key="3">
    <source>
        <dbReference type="ARBA" id="ARBA00022840"/>
    </source>
</evidence>
<sequence length="291" mass="31493">MKIEVEDLVLRYGDVTALDGITLTLEEGKIYGLLGRNGSGKTSLLSVLAAFRKPTSGRVRVDGRPVFENGRVTSRISLIRDVGETVDIGTGEEALSYAEALRPNWDGEFARSLAELFKIDLKKSVKSMSKGQRSAMGIIVGLASRAPLTMFDEAYLGLDAPSRQVFYDQVLADYLAHPRTIIMSTHLIDEVSALFEEVVILHRGRVLAHEERDDLLAKGVSITGPAAAVDAFTTGMTVLGSRSLGPTKSVTVYGELDDARRRKAVESGLELGPVDLQDLFIHLTAEDGASS</sequence>
<dbReference type="PANTHER" id="PTHR42939:SF1">
    <property type="entry name" value="ABC TRANSPORTER ATP-BINDING PROTEIN ALBC-RELATED"/>
    <property type="match status" value="1"/>
</dbReference>
<dbReference type="InterPro" id="IPR051782">
    <property type="entry name" value="ABC_Transporter_VariousFunc"/>
</dbReference>
<dbReference type="PANTHER" id="PTHR42939">
    <property type="entry name" value="ABC TRANSPORTER ATP-BINDING PROTEIN ALBC-RELATED"/>
    <property type="match status" value="1"/>
</dbReference>
<dbReference type="InterPro" id="IPR027417">
    <property type="entry name" value="P-loop_NTPase"/>
</dbReference>
<dbReference type="PROSITE" id="PS50893">
    <property type="entry name" value="ABC_TRANSPORTER_2"/>
    <property type="match status" value="1"/>
</dbReference>
<evidence type="ECO:0000313" key="5">
    <source>
        <dbReference type="EMBL" id="TQM72695.1"/>
    </source>
</evidence>
<keyword evidence="1" id="KW-0813">Transport</keyword>
<dbReference type="InterPro" id="IPR003593">
    <property type="entry name" value="AAA+_ATPase"/>
</dbReference>
<dbReference type="AlphaFoldDB" id="A0A543IQ42"/>
<evidence type="ECO:0000259" key="4">
    <source>
        <dbReference type="PROSITE" id="PS50893"/>
    </source>
</evidence>
<reference evidence="5 6" key="1">
    <citation type="submission" date="2019-06" db="EMBL/GenBank/DDBJ databases">
        <title>Sequencing the genomes of 1000 actinobacteria strains.</title>
        <authorList>
            <person name="Klenk H.-P."/>
        </authorList>
    </citation>
    <scope>NUCLEOTIDE SEQUENCE [LARGE SCALE GENOMIC DNA]</scope>
    <source>
        <strain evidence="5 6">DSM 43186</strain>
    </source>
</reference>
<dbReference type="SUPFAM" id="SSF52540">
    <property type="entry name" value="P-loop containing nucleoside triphosphate hydrolases"/>
    <property type="match status" value="1"/>
</dbReference>
<dbReference type="EMBL" id="VFPQ01000002">
    <property type="protein sequence ID" value="TQM72695.1"/>
    <property type="molecule type" value="Genomic_DNA"/>
</dbReference>
<evidence type="ECO:0000256" key="2">
    <source>
        <dbReference type="ARBA" id="ARBA00022741"/>
    </source>
</evidence>
<dbReference type="CDD" id="cd03230">
    <property type="entry name" value="ABC_DR_subfamily_A"/>
    <property type="match status" value="1"/>
</dbReference>
<evidence type="ECO:0000256" key="1">
    <source>
        <dbReference type="ARBA" id="ARBA00022448"/>
    </source>
</evidence>
<organism evidence="5 6">
    <name type="scientific">Thermopolyspora flexuosa</name>
    <dbReference type="NCBI Taxonomy" id="103836"/>
    <lineage>
        <taxon>Bacteria</taxon>
        <taxon>Bacillati</taxon>
        <taxon>Actinomycetota</taxon>
        <taxon>Actinomycetes</taxon>
        <taxon>Streptosporangiales</taxon>
        <taxon>Streptosporangiaceae</taxon>
        <taxon>Thermopolyspora</taxon>
    </lineage>
</organism>
<dbReference type="InterPro" id="IPR003439">
    <property type="entry name" value="ABC_transporter-like_ATP-bd"/>
</dbReference>
<feature type="domain" description="ABC transporter" evidence="4">
    <location>
        <begin position="3"/>
        <end position="228"/>
    </location>
</feature>
<comment type="caution">
    <text evidence="5">The sequence shown here is derived from an EMBL/GenBank/DDBJ whole genome shotgun (WGS) entry which is preliminary data.</text>
</comment>
<dbReference type="PROSITE" id="PS00211">
    <property type="entry name" value="ABC_TRANSPORTER_1"/>
    <property type="match status" value="1"/>
</dbReference>
<accession>A0A543IQ42</accession>
<keyword evidence="6" id="KW-1185">Reference proteome</keyword>
<proteinExistence type="predicted"/>
<dbReference type="Gene3D" id="3.40.50.300">
    <property type="entry name" value="P-loop containing nucleotide triphosphate hydrolases"/>
    <property type="match status" value="1"/>
</dbReference>
<dbReference type="InterPro" id="IPR017871">
    <property type="entry name" value="ABC_transporter-like_CS"/>
</dbReference>
<dbReference type="SMART" id="SM00382">
    <property type="entry name" value="AAA"/>
    <property type="match status" value="1"/>
</dbReference>
<dbReference type="OrthoDB" id="9804819at2"/>
<dbReference type="Proteomes" id="UP000319213">
    <property type="component" value="Unassembled WGS sequence"/>
</dbReference>
<dbReference type="Pfam" id="PF00005">
    <property type="entry name" value="ABC_tran"/>
    <property type="match status" value="1"/>
</dbReference>
<dbReference type="RefSeq" id="WP_142262224.1">
    <property type="nucleotide sequence ID" value="NZ_BMPV01000002.1"/>
</dbReference>